<reference evidence="1 2" key="1">
    <citation type="submission" date="2018-01" db="EMBL/GenBank/DDBJ databases">
        <title>Whole genome sequencing of Histamine producing bacteria.</title>
        <authorList>
            <person name="Butler K."/>
        </authorList>
    </citation>
    <scope>NUCLEOTIDE SEQUENCE [LARGE SCALE GENOMIC DNA]</scope>
    <source>
        <strain evidence="1 2">NCIMB 13481</strain>
    </source>
</reference>
<protein>
    <submittedName>
        <fullName evidence="1">Uncharacterized protein</fullName>
    </submittedName>
</protein>
<gene>
    <name evidence="1" type="ORF">C9I88_15190</name>
</gene>
<dbReference type="EMBL" id="PYLW01000019">
    <property type="protein sequence ID" value="PSV94255.1"/>
    <property type="molecule type" value="Genomic_DNA"/>
</dbReference>
<proteinExistence type="predicted"/>
<dbReference type="AlphaFoldDB" id="A0A2T3MI90"/>
<evidence type="ECO:0000313" key="2">
    <source>
        <dbReference type="Proteomes" id="UP000241954"/>
    </source>
</evidence>
<name>A0A2T3MI90_9GAMM</name>
<evidence type="ECO:0000313" key="1">
    <source>
        <dbReference type="EMBL" id="PSV94255.1"/>
    </source>
</evidence>
<comment type="caution">
    <text evidence="1">The sequence shown here is derived from an EMBL/GenBank/DDBJ whole genome shotgun (WGS) entry which is preliminary data.</text>
</comment>
<dbReference type="Proteomes" id="UP000241954">
    <property type="component" value="Unassembled WGS sequence"/>
</dbReference>
<organism evidence="1 2">
    <name type="scientific">Photobacterium iliopiscarium</name>
    <dbReference type="NCBI Taxonomy" id="56192"/>
    <lineage>
        <taxon>Bacteria</taxon>
        <taxon>Pseudomonadati</taxon>
        <taxon>Pseudomonadota</taxon>
        <taxon>Gammaproteobacteria</taxon>
        <taxon>Vibrionales</taxon>
        <taxon>Vibrionaceae</taxon>
        <taxon>Photobacterium</taxon>
    </lineage>
</organism>
<accession>A0A2T3MI90</accession>
<sequence>MRYLLLMLVLFFSGITHSLPVDRDAIINDDLKNKPELYNQVAKLIRAYGYRCDSLSGIHPMLLSRGFTVSCNNFSYSYEIKDKGGNWVVTLN</sequence>